<dbReference type="Proteomes" id="UP000245956">
    <property type="component" value="Unassembled WGS sequence"/>
</dbReference>
<dbReference type="AlphaFoldDB" id="A0A2U3DPZ1"/>
<evidence type="ECO:0000313" key="2">
    <source>
        <dbReference type="Proteomes" id="UP000245956"/>
    </source>
</evidence>
<organism evidence="1 2">
    <name type="scientific">Purpureocillium lilacinum</name>
    <name type="common">Paecilomyces lilacinus</name>
    <dbReference type="NCBI Taxonomy" id="33203"/>
    <lineage>
        <taxon>Eukaryota</taxon>
        <taxon>Fungi</taxon>
        <taxon>Dikarya</taxon>
        <taxon>Ascomycota</taxon>
        <taxon>Pezizomycotina</taxon>
        <taxon>Sordariomycetes</taxon>
        <taxon>Hypocreomycetidae</taxon>
        <taxon>Hypocreales</taxon>
        <taxon>Ophiocordycipitaceae</taxon>
        <taxon>Purpureocillium</taxon>
    </lineage>
</organism>
<proteinExistence type="predicted"/>
<sequence>MATVASAVACSHHLAHLADFRVFGSLTCHDKNLGIWTVVEGDVGVGECKGLNGDDVRSLSVVNINKGCSLYLFTDEKCTTGRRNVLEKQCAKSEGGGFKGWTMACE</sequence>
<protein>
    <submittedName>
        <fullName evidence="1">Uncharacterized protein</fullName>
    </submittedName>
</protein>
<gene>
    <name evidence="1" type="ORF">PCL_11270</name>
</gene>
<evidence type="ECO:0000313" key="1">
    <source>
        <dbReference type="EMBL" id="PWI64327.1"/>
    </source>
</evidence>
<accession>A0A2U3DPZ1</accession>
<name>A0A2U3DPZ1_PURLI</name>
<reference evidence="1 2" key="1">
    <citation type="journal article" date="2016" name="Front. Microbiol.">
        <title>Genome and transcriptome sequences reveal the specific parasitism of the nematophagous Purpureocillium lilacinum 36-1.</title>
        <authorList>
            <person name="Xie J."/>
            <person name="Li S."/>
            <person name="Mo C."/>
            <person name="Xiao X."/>
            <person name="Peng D."/>
            <person name="Wang G."/>
            <person name="Xiao Y."/>
        </authorList>
    </citation>
    <scope>NUCLEOTIDE SEQUENCE [LARGE SCALE GENOMIC DNA]</scope>
    <source>
        <strain evidence="1 2">36-1</strain>
    </source>
</reference>
<dbReference type="EMBL" id="LCWV01000071">
    <property type="protein sequence ID" value="PWI64327.1"/>
    <property type="molecule type" value="Genomic_DNA"/>
</dbReference>
<comment type="caution">
    <text evidence="1">The sequence shown here is derived from an EMBL/GenBank/DDBJ whole genome shotgun (WGS) entry which is preliminary data.</text>
</comment>